<evidence type="ECO:0008006" key="4">
    <source>
        <dbReference type="Google" id="ProtNLM"/>
    </source>
</evidence>
<protein>
    <recommendedName>
        <fullName evidence="4">Profilin</fullName>
    </recommendedName>
</protein>
<proteinExistence type="predicted"/>
<dbReference type="AlphaFoldDB" id="A0ABD3N021"/>
<organism evidence="2 3">
    <name type="scientific">Cyclotella atomus</name>
    <dbReference type="NCBI Taxonomy" id="382360"/>
    <lineage>
        <taxon>Eukaryota</taxon>
        <taxon>Sar</taxon>
        <taxon>Stramenopiles</taxon>
        <taxon>Ochrophyta</taxon>
        <taxon>Bacillariophyta</taxon>
        <taxon>Coscinodiscophyceae</taxon>
        <taxon>Thalassiosirophycidae</taxon>
        <taxon>Stephanodiscales</taxon>
        <taxon>Stephanodiscaceae</taxon>
        <taxon>Cyclotella</taxon>
    </lineage>
</organism>
<sequence length="102" mass="10615">MSEAASQTAHEPLHVSTPPPIDLTTIPSQIGNAIISPDGTILSRAGQLSENDVAVIYRMMLEVGTVMNGEGIRRVTVGFGGVSYVVGVGADGCLYVVKKKSS</sequence>
<dbReference type="Proteomes" id="UP001530400">
    <property type="component" value="Unassembled WGS sequence"/>
</dbReference>
<evidence type="ECO:0000313" key="2">
    <source>
        <dbReference type="EMBL" id="KAL3769489.1"/>
    </source>
</evidence>
<reference evidence="2 3" key="1">
    <citation type="submission" date="2024-10" db="EMBL/GenBank/DDBJ databases">
        <title>Updated reference genomes for cyclostephanoid diatoms.</title>
        <authorList>
            <person name="Roberts W.R."/>
            <person name="Alverson A.J."/>
        </authorList>
    </citation>
    <scope>NUCLEOTIDE SEQUENCE [LARGE SCALE GENOMIC DNA]</scope>
    <source>
        <strain evidence="2 3">AJA010-31</strain>
    </source>
</reference>
<comment type="caution">
    <text evidence="2">The sequence shown here is derived from an EMBL/GenBank/DDBJ whole genome shotgun (WGS) entry which is preliminary data.</text>
</comment>
<dbReference type="EMBL" id="JALLPJ020001331">
    <property type="protein sequence ID" value="KAL3769489.1"/>
    <property type="molecule type" value="Genomic_DNA"/>
</dbReference>
<feature type="region of interest" description="Disordered" evidence="1">
    <location>
        <begin position="1"/>
        <end position="21"/>
    </location>
</feature>
<evidence type="ECO:0000313" key="3">
    <source>
        <dbReference type="Proteomes" id="UP001530400"/>
    </source>
</evidence>
<keyword evidence="3" id="KW-1185">Reference proteome</keyword>
<evidence type="ECO:0000256" key="1">
    <source>
        <dbReference type="SAM" id="MobiDB-lite"/>
    </source>
</evidence>
<gene>
    <name evidence="2" type="ORF">ACHAWO_006187</name>
</gene>
<accession>A0ABD3N021</accession>
<name>A0ABD3N021_9STRA</name>